<dbReference type="InterPro" id="IPR003477">
    <property type="entry name" value="PemK-like"/>
</dbReference>
<dbReference type="Pfam" id="PF02452">
    <property type="entry name" value="PemK_toxin"/>
    <property type="match status" value="1"/>
</dbReference>
<evidence type="ECO:0000256" key="1">
    <source>
        <dbReference type="SAM" id="MobiDB-lite"/>
    </source>
</evidence>
<organism evidence="2">
    <name type="scientific">Pedococcus sp. KACC 23699</name>
    <dbReference type="NCBI Taxonomy" id="3149228"/>
    <lineage>
        <taxon>Bacteria</taxon>
        <taxon>Bacillati</taxon>
        <taxon>Actinomycetota</taxon>
        <taxon>Actinomycetes</taxon>
        <taxon>Micrococcales</taxon>
        <taxon>Intrasporangiaceae</taxon>
        <taxon>Pedococcus</taxon>
    </lineage>
</organism>
<gene>
    <name evidence="2" type="ORF">ABEG17_00750</name>
</gene>
<reference evidence="2" key="1">
    <citation type="submission" date="2024-05" db="EMBL/GenBank/DDBJ databases">
        <authorList>
            <person name="Kim S."/>
            <person name="Heo J."/>
            <person name="Choi H."/>
            <person name="Choi Y."/>
            <person name="Kwon S.-W."/>
            <person name="Kim Y."/>
        </authorList>
    </citation>
    <scope>NUCLEOTIDE SEQUENCE</scope>
    <source>
        <strain evidence="2">KACC 23699</strain>
    </source>
</reference>
<accession>A0AAU7JUA4</accession>
<dbReference type="AlphaFoldDB" id="A0AAU7JUA4"/>
<evidence type="ECO:0000313" key="2">
    <source>
        <dbReference type="EMBL" id="XBO43890.1"/>
    </source>
</evidence>
<protein>
    <submittedName>
        <fullName evidence="2">Type II toxin-antitoxin system PemK/MazF family toxin</fullName>
        <ecNumber evidence="2">3.1.-.-</ecNumber>
    </submittedName>
</protein>
<dbReference type="GO" id="GO:0003677">
    <property type="term" value="F:DNA binding"/>
    <property type="evidence" value="ECO:0007669"/>
    <property type="project" value="InterPro"/>
</dbReference>
<dbReference type="EMBL" id="CP157483">
    <property type="protein sequence ID" value="XBO43890.1"/>
    <property type="molecule type" value="Genomic_DNA"/>
</dbReference>
<dbReference type="EC" id="3.1.-.-" evidence="2"/>
<feature type="region of interest" description="Disordered" evidence="1">
    <location>
        <begin position="16"/>
        <end position="84"/>
    </location>
</feature>
<name>A0AAU7JUA4_9MICO</name>
<keyword evidence="2" id="KW-0378">Hydrolase</keyword>
<dbReference type="RefSeq" id="WP_406831340.1">
    <property type="nucleotide sequence ID" value="NZ_CP157483.1"/>
</dbReference>
<dbReference type="GO" id="GO:0016787">
    <property type="term" value="F:hydrolase activity"/>
    <property type="evidence" value="ECO:0007669"/>
    <property type="project" value="UniProtKB-KW"/>
</dbReference>
<sequence>MARRGLGAQLAQILGRAVRDGARSLGRGGARRAERPAARPSGERPDGGPGRTQKSTPPIPSGSYPGDFTGVPDLRYAANPDGRPDPGEIVWTWVPYEEDHGQGKDRPVLLVGRDGGWLLALMLTSKDHDRDAAQEARHGRRWQDIGSGDWDRQGRPSEVRLDRVIRVDPAAVRREGATLDRARFDLVAAGVRAAG</sequence>
<dbReference type="SUPFAM" id="SSF50118">
    <property type="entry name" value="Cell growth inhibitor/plasmid maintenance toxic component"/>
    <property type="match status" value="1"/>
</dbReference>
<proteinExistence type="predicted"/>
<feature type="compositionally biased region" description="Basic and acidic residues" evidence="1">
    <location>
        <begin position="31"/>
        <end position="46"/>
    </location>
</feature>